<accession>A0A9W8RX33</accession>
<dbReference type="Proteomes" id="UP001152049">
    <property type="component" value="Unassembled WGS sequence"/>
</dbReference>
<evidence type="ECO:0000313" key="1">
    <source>
        <dbReference type="EMBL" id="KAJ4257965.1"/>
    </source>
</evidence>
<dbReference type="InterPro" id="IPR008775">
    <property type="entry name" value="Phytyl_CoA_dOase-like"/>
</dbReference>
<protein>
    <submittedName>
        <fullName evidence="1">Uncharacterized protein</fullName>
    </submittedName>
</protein>
<dbReference type="EMBL" id="JAOQAZ010000016">
    <property type="protein sequence ID" value="KAJ4257965.1"/>
    <property type="molecule type" value="Genomic_DNA"/>
</dbReference>
<dbReference type="Pfam" id="PF05721">
    <property type="entry name" value="PhyH"/>
    <property type="match status" value="1"/>
</dbReference>
<reference evidence="1" key="1">
    <citation type="submission" date="2022-09" db="EMBL/GenBank/DDBJ databases">
        <title>Fusarium specimens isolated from Avocado Roots.</title>
        <authorList>
            <person name="Stajich J."/>
            <person name="Roper C."/>
            <person name="Heimlech-Rivalta G."/>
        </authorList>
    </citation>
    <scope>NUCLEOTIDE SEQUENCE</scope>
    <source>
        <strain evidence="1">CF00136</strain>
    </source>
</reference>
<proteinExistence type="predicted"/>
<gene>
    <name evidence="1" type="ORF">NW762_008102</name>
</gene>
<dbReference type="AlphaFoldDB" id="A0A9W8RX33"/>
<dbReference type="OrthoDB" id="445007at2759"/>
<name>A0A9W8RX33_9HYPO</name>
<dbReference type="Gene3D" id="2.60.120.620">
    <property type="entry name" value="q2cbj1_9rhob like domain"/>
    <property type="match status" value="1"/>
</dbReference>
<organism evidence="1 2">
    <name type="scientific">Fusarium torreyae</name>
    <dbReference type="NCBI Taxonomy" id="1237075"/>
    <lineage>
        <taxon>Eukaryota</taxon>
        <taxon>Fungi</taxon>
        <taxon>Dikarya</taxon>
        <taxon>Ascomycota</taxon>
        <taxon>Pezizomycotina</taxon>
        <taxon>Sordariomycetes</taxon>
        <taxon>Hypocreomycetidae</taxon>
        <taxon>Hypocreales</taxon>
        <taxon>Nectriaceae</taxon>
        <taxon>Fusarium</taxon>
    </lineage>
</organism>
<keyword evidence="2" id="KW-1185">Reference proteome</keyword>
<sequence>MAYHIHPNPAKPLFTVMVGCLIAASKTTVKNGATRVIPGSHFWETNRATKLDEAVHAEMEPGSALFTLGICFHAGFANMCDLDDPDALRTLFAVFGSLL</sequence>
<evidence type="ECO:0000313" key="2">
    <source>
        <dbReference type="Proteomes" id="UP001152049"/>
    </source>
</evidence>
<comment type="caution">
    <text evidence="1">The sequence shown here is derived from an EMBL/GenBank/DDBJ whole genome shotgun (WGS) entry which is preliminary data.</text>
</comment>
<dbReference type="SUPFAM" id="SSF51197">
    <property type="entry name" value="Clavaminate synthase-like"/>
    <property type="match status" value="1"/>
</dbReference>